<feature type="domain" description="Ysc84 actin-binding" evidence="2">
    <location>
        <begin position="111"/>
        <end position="194"/>
    </location>
</feature>
<keyword evidence="3" id="KW-0449">Lipoprotein</keyword>
<accession>B9Z0K2</accession>
<dbReference type="CDD" id="cd11524">
    <property type="entry name" value="SYLF"/>
    <property type="match status" value="1"/>
</dbReference>
<reference evidence="3 4" key="1">
    <citation type="submission" date="2009-02" db="EMBL/GenBank/DDBJ databases">
        <title>Sequencing of the draft genome and assembly of Lutiella nitroferrum 2002.</title>
        <authorList>
            <consortium name="US DOE Joint Genome Institute (JGI-PGF)"/>
            <person name="Lucas S."/>
            <person name="Copeland A."/>
            <person name="Lapidus A."/>
            <person name="Glavina del Rio T."/>
            <person name="Tice H."/>
            <person name="Bruce D."/>
            <person name="Goodwin L."/>
            <person name="Pitluck S."/>
            <person name="Larimer F."/>
            <person name="Land M.L."/>
            <person name="Hauser L."/>
            <person name="Coates J.D."/>
        </authorList>
    </citation>
    <scope>NUCLEOTIDE SEQUENCE [LARGE SCALE GENOMIC DNA]</scope>
    <source>
        <strain evidence="3 4">2002</strain>
    </source>
</reference>
<evidence type="ECO:0000259" key="2">
    <source>
        <dbReference type="Pfam" id="PF04366"/>
    </source>
</evidence>
<protein>
    <submittedName>
        <fullName evidence="3">Putative lipoprotein</fullName>
    </submittedName>
</protein>
<dbReference type="PROSITE" id="PS51257">
    <property type="entry name" value="PROKAR_LIPOPROTEIN"/>
    <property type="match status" value="1"/>
</dbReference>
<dbReference type="InterPro" id="IPR007461">
    <property type="entry name" value="Ysc84_actin-binding"/>
</dbReference>
<sequence precursor="true">MQARKLGIGLVAALSLLASGCTTTDGHMMGGAKSTGSTNAAGEMREIDAGYDSTLTRLYSNAPSSRALVAKAHGVLIFPSVIAAGLMVGGEYGKGALRVGGKTAGYYQTASASFGWQIGAQSKAIIFLFMTQDALNKFLSGSGWTVGADASVALLKMGANGDIDLNTVQQPVIGFALTNNGLMANLTLEGTKISKLNM</sequence>
<dbReference type="eggNOG" id="COG2930">
    <property type="taxonomic scope" value="Bacteria"/>
</dbReference>
<comment type="caution">
    <text evidence="3">The sequence shown here is derived from an EMBL/GenBank/DDBJ whole genome shotgun (WGS) entry which is preliminary data.</text>
</comment>
<feature type="chain" id="PRO_5002893724" evidence="1">
    <location>
        <begin position="21"/>
        <end position="198"/>
    </location>
</feature>
<dbReference type="Proteomes" id="UP000003165">
    <property type="component" value="Unassembled WGS sequence"/>
</dbReference>
<evidence type="ECO:0000313" key="3">
    <source>
        <dbReference type="EMBL" id="EEG09608.1"/>
    </source>
</evidence>
<evidence type="ECO:0000256" key="1">
    <source>
        <dbReference type="SAM" id="SignalP"/>
    </source>
</evidence>
<dbReference type="Pfam" id="PF04366">
    <property type="entry name" value="Ysc84"/>
    <property type="match status" value="1"/>
</dbReference>
<dbReference type="RefSeq" id="WP_008952644.1">
    <property type="nucleotide sequence ID" value="NZ_ACIS01000002.1"/>
</dbReference>
<feature type="signal peptide" evidence="1">
    <location>
        <begin position="1"/>
        <end position="20"/>
    </location>
</feature>
<gene>
    <name evidence="3" type="ORF">FuraDRAFT_0624</name>
</gene>
<organism evidence="3 4">
    <name type="scientific">Pseudogulbenkiania ferrooxidans 2002</name>
    <dbReference type="NCBI Taxonomy" id="279714"/>
    <lineage>
        <taxon>Bacteria</taxon>
        <taxon>Pseudomonadati</taxon>
        <taxon>Pseudomonadota</taxon>
        <taxon>Betaproteobacteria</taxon>
        <taxon>Neisseriales</taxon>
        <taxon>Chromobacteriaceae</taxon>
        <taxon>Pseudogulbenkiania</taxon>
    </lineage>
</organism>
<dbReference type="AlphaFoldDB" id="B9Z0K2"/>
<evidence type="ECO:0000313" key="4">
    <source>
        <dbReference type="Proteomes" id="UP000003165"/>
    </source>
</evidence>
<keyword evidence="4" id="KW-1185">Reference proteome</keyword>
<dbReference type="EMBL" id="ACIS01000002">
    <property type="protein sequence ID" value="EEG09608.1"/>
    <property type="molecule type" value="Genomic_DNA"/>
</dbReference>
<keyword evidence="1" id="KW-0732">Signal</keyword>
<name>B9Z0K2_9NEIS</name>
<proteinExistence type="predicted"/>